<dbReference type="Proteomes" id="UP000037460">
    <property type="component" value="Unassembled WGS sequence"/>
</dbReference>
<evidence type="ECO:0000313" key="2">
    <source>
        <dbReference type="Proteomes" id="UP000037460"/>
    </source>
</evidence>
<dbReference type="EMBL" id="JWZX01000881">
    <property type="protein sequence ID" value="KOO35411.1"/>
    <property type="molecule type" value="Genomic_DNA"/>
</dbReference>
<comment type="caution">
    <text evidence="1">The sequence shown here is derived from an EMBL/GenBank/DDBJ whole genome shotgun (WGS) entry which is preliminary data.</text>
</comment>
<sequence length="242" mass="26906">MASTRAKDAPPYYYWARFAQKSTNAGSKGALGFLDADERERALFTKIRHQPYYTIASFVWLPWLATGSVYYLSEHQGPKPYAEPMATDAGKATAGCPTILLKANRGSNLTISWAYGGSGVGAPEMEACLRDTVLRLGGKFGGVSFVKPWHDYFPHFGAADLRANLHQQLDALQGQRRTLMVGEVFNLPLVSECVDFARYIIRRHMNVEAPGRSTSPGASDRPSRSVARRLLRTIGRRRRHTV</sequence>
<gene>
    <name evidence="1" type="ORF">Ctob_012629</name>
</gene>
<evidence type="ECO:0008006" key="3">
    <source>
        <dbReference type="Google" id="ProtNLM"/>
    </source>
</evidence>
<dbReference type="AlphaFoldDB" id="A0A0M0K978"/>
<dbReference type="InterPro" id="IPR036188">
    <property type="entry name" value="FAD/NAD-bd_sf"/>
</dbReference>
<proteinExistence type="predicted"/>
<name>A0A0M0K978_9EUKA</name>
<dbReference type="Gene3D" id="3.50.50.60">
    <property type="entry name" value="FAD/NAD(P)-binding domain"/>
    <property type="match status" value="1"/>
</dbReference>
<dbReference type="OrthoDB" id="5046242at2759"/>
<reference evidence="2" key="1">
    <citation type="journal article" date="2015" name="PLoS Genet.">
        <title>Genome Sequence and Transcriptome Analyses of Chrysochromulina tobin: Metabolic Tools for Enhanced Algal Fitness in the Prominent Order Prymnesiales (Haptophyceae).</title>
        <authorList>
            <person name="Hovde B.T."/>
            <person name="Deodato C.R."/>
            <person name="Hunsperger H.M."/>
            <person name="Ryken S.A."/>
            <person name="Yost W."/>
            <person name="Jha R.K."/>
            <person name="Patterson J."/>
            <person name="Monnat R.J. Jr."/>
            <person name="Barlow S.B."/>
            <person name="Starkenburg S.R."/>
            <person name="Cattolico R.A."/>
        </authorList>
    </citation>
    <scope>NUCLEOTIDE SEQUENCE</scope>
    <source>
        <strain evidence="2">CCMP291</strain>
    </source>
</reference>
<evidence type="ECO:0000313" key="1">
    <source>
        <dbReference type="EMBL" id="KOO35411.1"/>
    </source>
</evidence>
<organism evidence="1 2">
    <name type="scientific">Chrysochromulina tobinii</name>
    <dbReference type="NCBI Taxonomy" id="1460289"/>
    <lineage>
        <taxon>Eukaryota</taxon>
        <taxon>Haptista</taxon>
        <taxon>Haptophyta</taxon>
        <taxon>Prymnesiophyceae</taxon>
        <taxon>Prymnesiales</taxon>
        <taxon>Chrysochromulinaceae</taxon>
        <taxon>Chrysochromulina</taxon>
    </lineage>
</organism>
<accession>A0A0M0K978</accession>
<protein>
    <recommendedName>
        <fullName evidence="3">Protoporphyrinogen oxidase</fullName>
    </recommendedName>
</protein>
<keyword evidence="2" id="KW-1185">Reference proteome</keyword>